<protein>
    <submittedName>
        <fullName evidence="1">Uncharacterized protein</fullName>
    </submittedName>
</protein>
<comment type="caution">
    <text evidence="1">The sequence shown here is derived from an EMBL/GenBank/DDBJ whole genome shotgun (WGS) entry which is preliminary data.</text>
</comment>
<dbReference type="Proteomes" id="UP001236663">
    <property type="component" value="Unassembled WGS sequence"/>
</dbReference>
<gene>
    <name evidence="1" type="ORF">QWZ15_16840</name>
</gene>
<dbReference type="EMBL" id="JAUFQS010000035">
    <property type="protein sequence ID" value="MDN3689497.1"/>
    <property type="molecule type" value="Genomic_DNA"/>
</dbReference>
<proteinExistence type="predicted"/>
<evidence type="ECO:0000313" key="2">
    <source>
        <dbReference type="Proteomes" id="UP001236663"/>
    </source>
</evidence>
<keyword evidence="2" id="KW-1185">Reference proteome</keyword>
<sequence>MKKAGRSAQNRAVREVCGGKDFCALIFWYFWIKPKVQKEQAFTTTISLRPAICVNLKWNQPGHWRKPGFSF</sequence>
<accession>A0ABT8CBG5</accession>
<name>A0ABT8CBG5_9BACT</name>
<organism evidence="1 2">
    <name type="scientific">Cyclobacterium jeungdonense</name>
    <dbReference type="NCBI Taxonomy" id="708087"/>
    <lineage>
        <taxon>Bacteria</taxon>
        <taxon>Pseudomonadati</taxon>
        <taxon>Bacteroidota</taxon>
        <taxon>Cytophagia</taxon>
        <taxon>Cytophagales</taxon>
        <taxon>Cyclobacteriaceae</taxon>
        <taxon>Cyclobacterium</taxon>
    </lineage>
</organism>
<evidence type="ECO:0000313" key="1">
    <source>
        <dbReference type="EMBL" id="MDN3689497.1"/>
    </source>
</evidence>
<dbReference type="RefSeq" id="WP_163385860.1">
    <property type="nucleotide sequence ID" value="NZ_JAUFQS010000035.1"/>
</dbReference>
<reference evidence="2" key="1">
    <citation type="journal article" date="2019" name="Int. J. Syst. Evol. Microbiol.">
        <title>The Global Catalogue of Microorganisms (GCM) 10K type strain sequencing project: providing services to taxonomists for standard genome sequencing and annotation.</title>
        <authorList>
            <consortium name="The Broad Institute Genomics Platform"/>
            <consortium name="The Broad Institute Genome Sequencing Center for Infectious Disease"/>
            <person name="Wu L."/>
            <person name="Ma J."/>
        </authorList>
    </citation>
    <scope>NUCLEOTIDE SEQUENCE [LARGE SCALE GENOMIC DNA]</scope>
    <source>
        <strain evidence="2">CECT 7706</strain>
    </source>
</reference>